<dbReference type="Pfam" id="PF00583">
    <property type="entry name" value="Acetyltransf_1"/>
    <property type="match status" value="1"/>
</dbReference>
<dbReference type="Proteomes" id="UP000773462">
    <property type="component" value="Unassembled WGS sequence"/>
</dbReference>
<feature type="domain" description="N-acetyltransferase" evidence="1">
    <location>
        <begin position="3"/>
        <end position="157"/>
    </location>
</feature>
<dbReference type="RefSeq" id="WP_245367892.1">
    <property type="nucleotide sequence ID" value="NZ_JAGGLV010000001.1"/>
</dbReference>
<dbReference type="EMBL" id="JAGGLV010000001">
    <property type="protein sequence ID" value="MBP2110019.1"/>
    <property type="molecule type" value="Genomic_DNA"/>
</dbReference>
<dbReference type="PROSITE" id="PS51186">
    <property type="entry name" value="GNAT"/>
    <property type="match status" value="1"/>
</dbReference>
<dbReference type="PANTHER" id="PTHR43259">
    <property type="entry name" value="SPT10P"/>
    <property type="match status" value="1"/>
</dbReference>
<sequence>MTITLVPMDESAFQSFLKQSTRDYAEEKVQAGAWEADTALAQAQESMNRYLPQGLNTAGAYFYSVVEDVSGTGAGYIWFNVTENRGVREAFIYDIYIFEPFQGRGYGKQTLLLLDEEARKLKAAKIGLHVFGHNERAFGLYQKMGFQVTDITMSKTL</sequence>
<comment type="caution">
    <text evidence="2">The sequence shown here is derived from an EMBL/GenBank/DDBJ whole genome shotgun (WGS) entry which is preliminary data.</text>
</comment>
<reference evidence="2 3" key="1">
    <citation type="submission" date="2021-03" db="EMBL/GenBank/DDBJ databases">
        <title>Genomic Encyclopedia of Type Strains, Phase IV (KMG-IV): sequencing the most valuable type-strain genomes for metagenomic binning, comparative biology and taxonomic classification.</title>
        <authorList>
            <person name="Goeker M."/>
        </authorList>
    </citation>
    <scope>NUCLEOTIDE SEQUENCE [LARGE SCALE GENOMIC DNA]</scope>
    <source>
        <strain evidence="2 3">DSM 101953</strain>
    </source>
</reference>
<protein>
    <submittedName>
        <fullName evidence="2">Ribosomal protein S18 acetylase RimI-like enzyme</fullName>
    </submittedName>
</protein>
<organism evidence="2 3">
    <name type="scientific">Paenibacillus silagei</name>
    <dbReference type="NCBI Taxonomy" id="1670801"/>
    <lineage>
        <taxon>Bacteria</taxon>
        <taxon>Bacillati</taxon>
        <taxon>Bacillota</taxon>
        <taxon>Bacilli</taxon>
        <taxon>Bacillales</taxon>
        <taxon>Paenibacillaceae</taxon>
        <taxon>Paenibacillus</taxon>
    </lineage>
</organism>
<gene>
    <name evidence="2" type="ORF">J2Z70_000158</name>
</gene>
<evidence type="ECO:0000313" key="2">
    <source>
        <dbReference type="EMBL" id="MBP2110019.1"/>
    </source>
</evidence>
<dbReference type="PANTHER" id="PTHR43259:SF1">
    <property type="entry name" value="N-ACETYLTRANSFERASE DOMAIN-CONTAINING PROTEIN"/>
    <property type="match status" value="1"/>
</dbReference>
<name>A0ABS4NKU3_9BACL</name>
<dbReference type="InterPro" id="IPR000182">
    <property type="entry name" value="GNAT_dom"/>
</dbReference>
<dbReference type="InterPro" id="IPR016181">
    <property type="entry name" value="Acyl_CoA_acyltransferase"/>
</dbReference>
<evidence type="ECO:0000313" key="3">
    <source>
        <dbReference type="Proteomes" id="UP000773462"/>
    </source>
</evidence>
<keyword evidence="3" id="KW-1185">Reference proteome</keyword>
<dbReference type="Gene3D" id="3.40.630.30">
    <property type="match status" value="1"/>
</dbReference>
<proteinExistence type="predicted"/>
<dbReference type="InterPro" id="IPR052829">
    <property type="entry name" value="N-acetyltransferase_domain"/>
</dbReference>
<dbReference type="SUPFAM" id="SSF55729">
    <property type="entry name" value="Acyl-CoA N-acyltransferases (Nat)"/>
    <property type="match status" value="1"/>
</dbReference>
<evidence type="ECO:0000259" key="1">
    <source>
        <dbReference type="PROSITE" id="PS51186"/>
    </source>
</evidence>
<accession>A0ABS4NKU3</accession>
<dbReference type="CDD" id="cd04301">
    <property type="entry name" value="NAT_SF"/>
    <property type="match status" value="1"/>
</dbReference>